<keyword evidence="1" id="KW-0812">Transmembrane</keyword>
<dbReference type="Proteomes" id="UP001209889">
    <property type="component" value="Unassembled WGS sequence"/>
</dbReference>
<evidence type="ECO:0000313" key="4">
    <source>
        <dbReference type="Proteomes" id="UP001156410"/>
    </source>
</evidence>
<protein>
    <submittedName>
        <fullName evidence="3">Uncharacterized protein</fullName>
    </submittedName>
</protein>
<evidence type="ECO:0000313" key="5">
    <source>
        <dbReference type="Proteomes" id="UP001209889"/>
    </source>
</evidence>
<dbReference type="GeneID" id="93936300"/>
<dbReference type="RefSeq" id="WP_223246261.1">
    <property type="nucleotide sequence ID" value="NZ_CP113440.1"/>
</dbReference>
<dbReference type="EMBL" id="JAPHJC010000003">
    <property type="protein sequence ID" value="MCW8677200.1"/>
    <property type="molecule type" value="Genomic_DNA"/>
</dbReference>
<keyword evidence="5" id="KW-1185">Reference proteome</keyword>
<feature type="transmembrane region" description="Helical" evidence="1">
    <location>
        <begin position="28"/>
        <end position="48"/>
    </location>
</feature>
<gene>
    <name evidence="3" type="ORF">OQG81_04835</name>
    <name evidence="2" type="ORF">OQH01_01245</name>
</gene>
<dbReference type="AlphaFoldDB" id="A0AA47FGA1"/>
<sequence>MIKKIHRAIVHMFMITVYQLRDTVKSNVIMVFSAFGTLLVLAVVIFLTEEFYLP</sequence>
<proteinExistence type="predicted"/>
<dbReference type="EMBL" id="CP113440">
    <property type="protein sequence ID" value="WAK64159.1"/>
    <property type="molecule type" value="Genomic_DNA"/>
</dbReference>
<reference evidence="3" key="3">
    <citation type="submission" date="2022-11" db="EMBL/GenBank/DDBJ databases">
        <authorList>
            <person name="Johnson J.D."/>
        </authorList>
    </citation>
    <scope>NUCLEOTIDE SEQUENCE</scope>
    <source>
        <strain evidence="2">E28</strain>
        <strain evidence="3">E37</strain>
    </source>
</reference>
<name>A0AA47FGA1_STRMC</name>
<keyword evidence="1" id="KW-0472">Membrane</keyword>
<reference evidence="5" key="2">
    <citation type="submission" date="2022-11" db="EMBL/GenBank/DDBJ databases">
        <title>Streptococcus macedonicus and Acinetobacter baumannii: co-inhabitants of the cheese production environment.</title>
        <authorList>
            <person name="Johnson J."/>
            <person name="Curtin C."/>
            <person name="Waite-Cusic J."/>
        </authorList>
    </citation>
    <scope>NUCLEOTIDE SEQUENCE [LARGE SCALE GENOMIC DNA]</scope>
    <source>
        <strain evidence="5">E28</strain>
    </source>
</reference>
<keyword evidence="1" id="KW-1133">Transmembrane helix</keyword>
<accession>A0AA47FGA1</accession>
<organism evidence="3 4">
    <name type="scientific">Streptococcus macedonicus</name>
    <name type="common">Streptococcus gallolyticus macedonicus</name>
    <dbReference type="NCBI Taxonomy" id="59310"/>
    <lineage>
        <taxon>Bacteria</taxon>
        <taxon>Bacillati</taxon>
        <taxon>Bacillota</taxon>
        <taxon>Bacilli</taxon>
        <taxon>Lactobacillales</taxon>
        <taxon>Streptococcaceae</taxon>
        <taxon>Streptococcus</taxon>
    </lineage>
</organism>
<reference evidence="3" key="1">
    <citation type="submission" date="2022-11" db="EMBL/GenBank/DDBJ databases">
        <title>Streptococcus macedonicus and Acinetobacter baumannii: co-inhabitants of the cheese production environment.</title>
        <authorList>
            <person name="Johnson J."/>
        </authorList>
    </citation>
    <scope>NUCLEOTIDE SEQUENCE</scope>
    <source>
        <strain evidence="3">E37</strain>
    </source>
</reference>
<reference evidence="5" key="4">
    <citation type="submission" date="2023-07" db="EMBL/GenBank/DDBJ databases">
        <title>Streptococcus macedonicus and Acinetobacter baumannii: co-inhabitants of the cheese production environment.</title>
        <authorList>
            <person name="Johnson J."/>
            <person name="Curtin C."/>
            <person name="Waite-Cusic J."/>
        </authorList>
    </citation>
    <scope>NUCLEOTIDE SEQUENCE [LARGE SCALE GENOMIC DNA]</scope>
    <source>
        <strain evidence="5">E28</strain>
    </source>
</reference>
<evidence type="ECO:0000313" key="2">
    <source>
        <dbReference type="EMBL" id="MCW8677200.1"/>
    </source>
</evidence>
<evidence type="ECO:0000256" key="1">
    <source>
        <dbReference type="SAM" id="Phobius"/>
    </source>
</evidence>
<evidence type="ECO:0000313" key="3">
    <source>
        <dbReference type="EMBL" id="WAK64159.1"/>
    </source>
</evidence>
<dbReference type="Proteomes" id="UP001156410">
    <property type="component" value="Chromosome"/>
</dbReference>
<reference evidence="2" key="5">
    <citation type="submission" date="2024-05" db="EMBL/GenBank/DDBJ databases">
        <title>Streptococcus macedonicus and Acinetobacter baumannii: co-inhabitants of the cheese production environment.</title>
        <authorList>
            <person name="Johnson J."/>
            <person name="Curtin C."/>
            <person name="Waite-Cusic J."/>
        </authorList>
    </citation>
    <scope>NUCLEOTIDE SEQUENCE</scope>
    <source>
        <strain evidence="2">E28</strain>
    </source>
</reference>